<keyword evidence="2 3" id="KW-0479">Metal-binding</keyword>
<dbReference type="STRING" id="650850.SAMN04488129_10390"/>
<evidence type="ECO:0000256" key="3">
    <source>
        <dbReference type="PIRSR" id="PIRSR602678-1"/>
    </source>
</evidence>
<sequence>MTNRDDLVATCDRLLEPERFKDYTVNGLQVSGTERVSRVMTGVTACQALLDEAVDWQADLVLVHHGYFWKNEPVTITGIKRRRLATLLAYDINLLAYHLPLDAHRELGNNAELGRRLGFSVTGCADGELGEGLVWLGEPRPGLDAAALTRDVEACLGREPLLIEAPGVSEIRRVAWCTGGAQDMVIQAWEAGADAFISGEISERTTHLAREMGIHYFAAGHHATERYGVQALGERLAAEFDVEHRFVDIDNPA</sequence>
<evidence type="ECO:0000256" key="1">
    <source>
        <dbReference type="ARBA" id="ARBA00006964"/>
    </source>
</evidence>
<feature type="binding site" evidence="3">
    <location>
        <position position="102"/>
    </location>
    <ligand>
        <name>a divalent metal cation</name>
        <dbReference type="ChEBI" id="CHEBI:60240"/>
        <label>1</label>
    </ligand>
</feature>
<dbReference type="GO" id="GO:0005737">
    <property type="term" value="C:cytoplasm"/>
    <property type="evidence" value="ECO:0007669"/>
    <property type="project" value="TreeGrafter"/>
</dbReference>
<dbReference type="SUPFAM" id="SSF102705">
    <property type="entry name" value="NIF3 (NGG1p interacting factor 3)-like"/>
    <property type="match status" value="1"/>
</dbReference>
<name>A0A1H7IE11_9GAMM</name>
<protein>
    <submittedName>
        <fullName evidence="4">Dinuclear metal center protein, YbgI/SA1388 family</fullName>
    </submittedName>
</protein>
<comment type="similarity">
    <text evidence="1">Belongs to the GTP cyclohydrolase I type 2/NIF3 family.</text>
</comment>
<gene>
    <name evidence="4" type="ORF">SAMN04488129_10390</name>
</gene>
<dbReference type="Proteomes" id="UP000198807">
    <property type="component" value="Unassembled WGS sequence"/>
</dbReference>
<reference evidence="5" key="1">
    <citation type="submission" date="2016-10" db="EMBL/GenBank/DDBJ databases">
        <authorList>
            <person name="Varghese N."/>
            <person name="Submissions S."/>
        </authorList>
    </citation>
    <scope>NUCLEOTIDE SEQUENCE [LARGE SCALE GENOMIC DNA]</scope>
    <source>
        <strain evidence="5">CGMCC 1.9150</strain>
    </source>
</reference>
<dbReference type="NCBIfam" id="TIGR00486">
    <property type="entry name" value="YbgI_SA1388"/>
    <property type="match status" value="1"/>
</dbReference>
<evidence type="ECO:0000313" key="5">
    <source>
        <dbReference type="Proteomes" id="UP000198807"/>
    </source>
</evidence>
<dbReference type="OrthoDB" id="9800881at2"/>
<feature type="binding site" evidence="3">
    <location>
        <position position="221"/>
    </location>
    <ligand>
        <name>a divalent metal cation</name>
        <dbReference type="ChEBI" id="CHEBI:60240"/>
        <label>1</label>
    </ligand>
</feature>
<dbReference type="Gene3D" id="3.40.1390.30">
    <property type="entry name" value="NIF3 (NGG1p interacting factor 3)-like"/>
    <property type="match status" value="2"/>
</dbReference>
<dbReference type="InterPro" id="IPR036069">
    <property type="entry name" value="DUF34/NIF3_sf"/>
</dbReference>
<feature type="binding site" evidence="3">
    <location>
        <position position="225"/>
    </location>
    <ligand>
        <name>a divalent metal cation</name>
        <dbReference type="ChEBI" id="CHEBI:60240"/>
        <label>1</label>
    </ligand>
</feature>
<accession>A0A1H7IE11</accession>
<feature type="binding site" evidence="3">
    <location>
        <position position="65"/>
    </location>
    <ligand>
        <name>a divalent metal cation</name>
        <dbReference type="ChEBI" id="CHEBI:60240"/>
        <label>1</label>
    </ligand>
</feature>
<dbReference type="GO" id="GO:0046872">
    <property type="term" value="F:metal ion binding"/>
    <property type="evidence" value="ECO:0007669"/>
    <property type="project" value="UniProtKB-KW"/>
</dbReference>
<dbReference type="RefSeq" id="WP_089710509.1">
    <property type="nucleotide sequence ID" value="NZ_FOBC01000003.1"/>
</dbReference>
<dbReference type="Pfam" id="PF01784">
    <property type="entry name" value="DUF34_NIF3"/>
    <property type="match status" value="1"/>
</dbReference>
<dbReference type="PANTHER" id="PTHR13799:SF14">
    <property type="entry name" value="GTP CYCLOHYDROLASE 1 TYPE 2 HOMOLOG"/>
    <property type="match status" value="1"/>
</dbReference>
<keyword evidence="5" id="KW-1185">Reference proteome</keyword>
<organism evidence="4 5">
    <name type="scientific">Halomonas daqiaonensis</name>
    <dbReference type="NCBI Taxonomy" id="650850"/>
    <lineage>
        <taxon>Bacteria</taxon>
        <taxon>Pseudomonadati</taxon>
        <taxon>Pseudomonadota</taxon>
        <taxon>Gammaproteobacteria</taxon>
        <taxon>Oceanospirillales</taxon>
        <taxon>Halomonadaceae</taxon>
        <taxon>Halomonas</taxon>
    </lineage>
</organism>
<feature type="binding site" evidence="3">
    <location>
        <position position="64"/>
    </location>
    <ligand>
        <name>a divalent metal cation</name>
        <dbReference type="ChEBI" id="CHEBI:60240"/>
        <label>2</label>
    </ligand>
</feature>
<proteinExistence type="inferred from homology"/>
<evidence type="ECO:0000256" key="2">
    <source>
        <dbReference type="ARBA" id="ARBA00022723"/>
    </source>
</evidence>
<dbReference type="PANTHER" id="PTHR13799">
    <property type="entry name" value="NGG1 INTERACTING FACTOR 3"/>
    <property type="match status" value="1"/>
</dbReference>
<dbReference type="AlphaFoldDB" id="A0A1H7IE11"/>
<dbReference type="EMBL" id="FOBC01000003">
    <property type="protein sequence ID" value="SEK60584.1"/>
    <property type="molecule type" value="Genomic_DNA"/>
</dbReference>
<dbReference type="InterPro" id="IPR002678">
    <property type="entry name" value="DUF34/NIF3"/>
</dbReference>
<evidence type="ECO:0000313" key="4">
    <source>
        <dbReference type="EMBL" id="SEK60584.1"/>
    </source>
</evidence>